<sequence>MVLRIAEEAQHFQVDKDDEQHTRALVCVYSSKTGLWGDLISTLLPYHAHRSSYSTLLYEPDAVLAGDSLYWMLSGNVDGILEFDLEKQSLAVI</sequence>
<organism evidence="1">
    <name type="scientific">Aegilops tauschii</name>
    <name type="common">Tausch's goatgrass</name>
    <name type="synonym">Aegilops squarrosa</name>
    <dbReference type="NCBI Taxonomy" id="37682"/>
    <lineage>
        <taxon>Eukaryota</taxon>
        <taxon>Viridiplantae</taxon>
        <taxon>Streptophyta</taxon>
        <taxon>Embryophyta</taxon>
        <taxon>Tracheophyta</taxon>
        <taxon>Spermatophyta</taxon>
        <taxon>Magnoliopsida</taxon>
        <taxon>Liliopsida</taxon>
        <taxon>Poales</taxon>
        <taxon>Poaceae</taxon>
        <taxon>BOP clade</taxon>
        <taxon>Pooideae</taxon>
        <taxon>Triticodae</taxon>
        <taxon>Triticeae</taxon>
        <taxon>Triticinae</taxon>
        <taxon>Aegilops</taxon>
    </lineage>
</organism>
<accession>R7W3P5</accession>
<dbReference type="EnsemblPlants" id="EMT02342">
    <property type="protein sequence ID" value="EMT02342"/>
    <property type="gene ID" value="F775_19296"/>
</dbReference>
<evidence type="ECO:0000313" key="1">
    <source>
        <dbReference type="EnsemblPlants" id="EMT02342"/>
    </source>
</evidence>
<dbReference type="PANTHER" id="PTHR33186:SF13">
    <property type="entry name" value="OS10G0138300 PROTEIN"/>
    <property type="match status" value="1"/>
</dbReference>
<dbReference type="PANTHER" id="PTHR33186">
    <property type="entry name" value="OS10G0136150 PROTEIN-RELATED"/>
    <property type="match status" value="1"/>
</dbReference>
<reference evidence="1" key="1">
    <citation type="submission" date="2015-06" db="UniProtKB">
        <authorList>
            <consortium name="EnsemblPlants"/>
        </authorList>
    </citation>
    <scope>IDENTIFICATION</scope>
</reference>
<proteinExistence type="predicted"/>
<protein>
    <submittedName>
        <fullName evidence="1">Uncharacterized protein</fullName>
    </submittedName>
</protein>
<dbReference type="AlphaFoldDB" id="R7W3P5"/>
<name>R7W3P5_AEGTA</name>